<proteinExistence type="predicted"/>
<dbReference type="InterPro" id="IPR046367">
    <property type="entry name" value="GapR-like_DNA-bd"/>
</dbReference>
<comment type="caution">
    <text evidence="4">The sequence shown here is derived from an EMBL/GenBank/DDBJ whole genome shotgun (WGS) entry which is preliminary data.</text>
</comment>
<evidence type="ECO:0000313" key="5">
    <source>
        <dbReference type="Proteomes" id="UP000251205"/>
    </source>
</evidence>
<feature type="coiled-coil region" evidence="1">
    <location>
        <begin position="19"/>
        <end position="46"/>
    </location>
</feature>
<feature type="region of interest" description="Disordered" evidence="2">
    <location>
        <begin position="192"/>
        <end position="224"/>
    </location>
</feature>
<dbReference type="Pfam" id="PF10073">
    <property type="entry name" value="GapR_DNA-bd"/>
    <property type="match status" value="1"/>
</dbReference>
<protein>
    <recommendedName>
        <fullName evidence="3">GapR-like DNA-binding domain-containing protein</fullName>
    </recommendedName>
</protein>
<dbReference type="Proteomes" id="UP000251205">
    <property type="component" value="Unassembled WGS sequence"/>
</dbReference>
<reference evidence="4 5" key="1">
    <citation type="submission" date="2018-06" db="EMBL/GenBank/DDBJ databases">
        <title>Whole Genome Sequence of an efficient microsymbiont, Rhizobium tropici.</title>
        <authorList>
            <person name="Srinivasan R."/>
            <person name="Singh H.V."/>
            <person name="Srivastava R."/>
            <person name="Kumari B."/>
            <person name="Radhakrishna A."/>
        </authorList>
    </citation>
    <scope>NUCLEOTIDE SEQUENCE [LARGE SCALE GENOMIC DNA]</scope>
    <source>
        <strain evidence="4 5">IGFRI Rhizo-19</strain>
    </source>
</reference>
<evidence type="ECO:0000256" key="1">
    <source>
        <dbReference type="SAM" id="Coils"/>
    </source>
</evidence>
<name>A0A329YGC9_RHITR</name>
<feature type="domain" description="GapR-like DNA-binding" evidence="3">
    <location>
        <begin position="18"/>
        <end position="86"/>
    </location>
</feature>
<gene>
    <name evidence="4" type="ORF">DQ393_06180</name>
</gene>
<feature type="compositionally biased region" description="Basic and acidic residues" evidence="2">
    <location>
        <begin position="199"/>
        <end position="211"/>
    </location>
</feature>
<dbReference type="OrthoDB" id="9813793at2"/>
<evidence type="ECO:0000313" key="4">
    <source>
        <dbReference type="EMBL" id="RAX42426.1"/>
    </source>
</evidence>
<dbReference type="EMBL" id="QMKK01000022">
    <property type="protein sequence ID" value="RAX42426.1"/>
    <property type="molecule type" value="Genomic_DNA"/>
</dbReference>
<evidence type="ECO:0000259" key="3">
    <source>
        <dbReference type="Pfam" id="PF10073"/>
    </source>
</evidence>
<dbReference type="AlphaFoldDB" id="A0A329YGC9"/>
<sequence>MAKGEGRATGRNTVSGKMLQGFIERLERLAEEKKQITEDEKAVMAEMKAAGFSPKIVRLVIKRRAAKPADLEELEAELDMYLNALGMTTEAPLFRAVGMMNVDLAAREQVIDAFLQLVPMEGEIIVKVGKQPVRLWRDAKGKAHAEDIEDAPAPVVAPRPTPAARPPREVPDVDEAGAFELGQAAYHANEPITSNPFAWDDKRRPKFDAGWREASGSDGMGPET</sequence>
<evidence type="ECO:0000256" key="2">
    <source>
        <dbReference type="SAM" id="MobiDB-lite"/>
    </source>
</evidence>
<dbReference type="GO" id="GO:0003677">
    <property type="term" value="F:DNA binding"/>
    <property type="evidence" value="ECO:0007669"/>
    <property type="project" value="InterPro"/>
</dbReference>
<keyword evidence="1" id="KW-0175">Coiled coil</keyword>
<organism evidence="4 5">
    <name type="scientific">Rhizobium tropici</name>
    <dbReference type="NCBI Taxonomy" id="398"/>
    <lineage>
        <taxon>Bacteria</taxon>
        <taxon>Pseudomonadati</taxon>
        <taxon>Pseudomonadota</taxon>
        <taxon>Alphaproteobacteria</taxon>
        <taxon>Hyphomicrobiales</taxon>
        <taxon>Rhizobiaceae</taxon>
        <taxon>Rhizobium/Agrobacterium group</taxon>
        <taxon>Rhizobium</taxon>
    </lineage>
</organism>
<accession>A0A329YGC9</accession>
<dbReference type="RefSeq" id="WP_112340912.1">
    <property type="nucleotide sequence ID" value="NZ_QMKK01000022.1"/>
</dbReference>